<evidence type="ECO:0000313" key="2">
    <source>
        <dbReference type="EMBL" id="SCC12591.1"/>
    </source>
</evidence>
<accession>A0A4Y4G8S5</accession>
<gene>
    <name evidence="2" type="ORF">GA0061075_11910</name>
    <name evidence="1" type="ORF">HF960_08725</name>
</gene>
<name>A0A4Y4G8S5_WEIHE</name>
<dbReference type="Proteomes" id="UP000585749">
    <property type="component" value="Unassembled WGS sequence"/>
</dbReference>
<protein>
    <recommendedName>
        <fullName evidence="5">Tetratricopeptide repeat protein</fullName>
    </recommendedName>
</protein>
<dbReference type="GeneID" id="72424881"/>
<sequence>MSAEFNQELSYNTLVAKAKEAINNNMLDQALDSLIAAYQIEQTIVVNHLLVTVLIAQNQYQEAQMYADECLDSYLNDQQNVQMYLNLILHNHYFLNAWEIVAELPKNWQDSFFSTIKKAENNYRNAQAQTIKTVARHFYHLSDGNLADQQKRLMAANKLPRDEYVVGAKFILQDPFLTQMSRVSVLDQLRRLHVTESVQFINLATELVTVVPAELRDIFSDKVYQKVISVLKGYEKKLGSDMIHGLSEQIQLLLMLAYPDLTLVIEDATSWVEGLIAETFSFQLPIESENQIFWRQKLQNYLINILN</sequence>
<organism evidence="1 4">
    <name type="scientific">Weissella hellenica</name>
    <dbReference type="NCBI Taxonomy" id="46256"/>
    <lineage>
        <taxon>Bacteria</taxon>
        <taxon>Bacillati</taxon>
        <taxon>Bacillota</taxon>
        <taxon>Bacilli</taxon>
        <taxon>Lactobacillales</taxon>
        <taxon>Lactobacillaceae</taxon>
        <taxon>Weissella</taxon>
    </lineage>
</organism>
<evidence type="ECO:0000313" key="1">
    <source>
        <dbReference type="EMBL" id="NKY67725.1"/>
    </source>
</evidence>
<evidence type="ECO:0000313" key="3">
    <source>
        <dbReference type="Proteomes" id="UP000182448"/>
    </source>
</evidence>
<evidence type="ECO:0000313" key="4">
    <source>
        <dbReference type="Proteomes" id="UP000585749"/>
    </source>
</evidence>
<reference evidence="2 3" key="1">
    <citation type="submission" date="2016-08" db="EMBL/GenBank/DDBJ databases">
        <authorList>
            <person name="Varghese N."/>
            <person name="Submissions Spin"/>
        </authorList>
    </citation>
    <scope>NUCLEOTIDE SEQUENCE [LARGE SCALE GENOMIC DNA]</scope>
    <source>
        <strain evidence="2 3">R-53116</strain>
    </source>
</reference>
<reference evidence="1 4" key="2">
    <citation type="submission" date="2020-04" db="EMBL/GenBank/DDBJ databases">
        <title>MicrobeNet Type strains.</title>
        <authorList>
            <person name="Nicholson A.C."/>
        </authorList>
    </citation>
    <scope>NUCLEOTIDE SEQUENCE [LARGE SCALE GENOMIC DNA]</scope>
    <source>
        <strain evidence="1 4">CCUG 33494</strain>
    </source>
</reference>
<dbReference type="EMBL" id="FMAW01000019">
    <property type="protein sequence ID" value="SCC12591.1"/>
    <property type="molecule type" value="Genomic_DNA"/>
</dbReference>
<comment type="caution">
    <text evidence="1">The sequence shown here is derived from an EMBL/GenBank/DDBJ whole genome shotgun (WGS) entry which is preliminary data.</text>
</comment>
<keyword evidence="3" id="KW-1185">Reference proteome</keyword>
<dbReference type="AlphaFoldDB" id="A0A4Y4G8S5"/>
<dbReference type="RefSeq" id="WP_074428058.1">
    <property type="nucleotide sequence ID" value="NZ_BJEG01000020.1"/>
</dbReference>
<dbReference type="EMBL" id="JAAXPM010000018">
    <property type="protein sequence ID" value="NKY67725.1"/>
    <property type="molecule type" value="Genomic_DNA"/>
</dbReference>
<proteinExistence type="predicted"/>
<evidence type="ECO:0008006" key="5">
    <source>
        <dbReference type="Google" id="ProtNLM"/>
    </source>
</evidence>
<dbReference type="OrthoDB" id="1655898at2"/>
<dbReference type="Proteomes" id="UP000182448">
    <property type="component" value="Unassembled WGS sequence"/>
</dbReference>